<name>A0A9W9LQQ1_9EURO</name>
<accession>A0A9W9LQQ1</accession>
<organism evidence="2 3">
    <name type="scientific">Penicillium capsulatum</name>
    <dbReference type="NCBI Taxonomy" id="69766"/>
    <lineage>
        <taxon>Eukaryota</taxon>
        <taxon>Fungi</taxon>
        <taxon>Dikarya</taxon>
        <taxon>Ascomycota</taxon>
        <taxon>Pezizomycotina</taxon>
        <taxon>Eurotiomycetes</taxon>
        <taxon>Eurotiomycetidae</taxon>
        <taxon>Eurotiales</taxon>
        <taxon>Aspergillaceae</taxon>
        <taxon>Penicillium</taxon>
    </lineage>
</organism>
<dbReference type="EMBL" id="JAPQKO010000003">
    <property type="protein sequence ID" value="KAJ5171821.1"/>
    <property type="molecule type" value="Genomic_DNA"/>
</dbReference>
<reference evidence="2" key="2">
    <citation type="journal article" date="2023" name="IMA Fungus">
        <title>Comparative genomic study of the Penicillium genus elucidates a diverse pangenome and 15 lateral gene transfer events.</title>
        <authorList>
            <person name="Petersen C."/>
            <person name="Sorensen T."/>
            <person name="Nielsen M.R."/>
            <person name="Sondergaard T.E."/>
            <person name="Sorensen J.L."/>
            <person name="Fitzpatrick D.A."/>
            <person name="Frisvad J.C."/>
            <person name="Nielsen K.L."/>
        </authorList>
    </citation>
    <scope>NUCLEOTIDE SEQUENCE</scope>
    <source>
        <strain evidence="2">IBT 21917</strain>
    </source>
</reference>
<evidence type="ECO:0000256" key="1">
    <source>
        <dbReference type="SAM" id="MobiDB-lite"/>
    </source>
</evidence>
<sequence>MQSSSTFPILGTPITLCGLPTTTLTWRNGIPTPIVWSCGPAAAATWSAQHSGLLDAGTCAVATLTVTMTAAPIETPPPATSIVSTQSPPWTPSTFTQPASSTYTVQPSSSTNLSPPAIVALTTTTVDSVYFSTSQVYIHYSTILFIRVLLVGRAMAVDIKRVHTATMDLV</sequence>
<feature type="region of interest" description="Disordered" evidence="1">
    <location>
        <begin position="78"/>
        <end position="111"/>
    </location>
</feature>
<dbReference type="AlphaFoldDB" id="A0A9W9LQQ1"/>
<keyword evidence="3" id="KW-1185">Reference proteome</keyword>
<protein>
    <submittedName>
        <fullName evidence="2">Uncharacterized protein</fullName>
    </submittedName>
</protein>
<feature type="compositionally biased region" description="Polar residues" evidence="1">
    <location>
        <begin position="81"/>
        <end position="111"/>
    </location>
</feature>
<gene>
    <name evidence="2" type="ORF">N7492_004414</name>
</gene>
<reference evidence="2" key="1">
    <citation type="submission" date="2022-11" db="EMBL/GenBank/DDBJ databases">
        <authorList>
            <person name="Petersen C."/>
        </authorList>
    </citation>
    <scope>NUCLEOTIDE SEQUENCE</scope>
    <source>
        <strain evidence="2">IBT 21917</strain>
    </source>
</reference>
<proteinExistence type="predicted"/>
<evidence type="ECO:0000313" key="2">
    <source>
        <dbReference type="EMBL" id="KAJ5171821.1"/>
    </source>
</evidence>
<evidence type="ECO:0000313" key="3">
    <source>
        <dbReference type="Proteomes" id="UP001146351"/>
    </source>
</evidence>
<dbReference type="Proteomes" id="UP001146351">
    <property type="component" value="Unassembled WGS sequence"/>
</dbReference>
<comment type="caution">
    <text evidence="2">The sequence shown here is derived from an EMBL/GenBank/DDBJ whole genome shotgun (WGS) entry which is preliminary data.</text>
</comment>